<feature type="transmembrane region" description="Helical" evidence="1">
    <location>
        <begin position="114"/>
        <end position="134"/>
    </location>
</feature>
<evidence type="ECO:0000313" key="3">
    <source>
        <dbReference type="Proteomes" id="UP000010523"/>
    </source>
</evidence>
<keyword evidence="1" id="KW-1133">Transmembrane helix</keyword>
<dbReference type="PATRIC" id="fig|997296.3.peg.3392"/>
<keyword evidence="1" id="KW-0472">Membrane</keyword>
<protein>
    <submittedName>
        <fullName evidence="2">Uncharacterized protein</fullName>
    </submittedName>
</protein>
<feature type="transmembrane region" description="Helical" evidence="1">
    <location>
        <begin position="16"/>
        <end position="35"/>
    </location>
</feature>
<comment type="caution">
    <text evidence="2">The sequence shown here is derived from an EMBL/GenBank/DDBJ whole genome shotgun (WGS) entry which is preliminary data.</text>
</comment>
<reference evidence="2 3" key="1">
    <citation type="journal article" date="2012" name="Appl. Environ. Microbiol.">
        <title>Genome Sequence of Thermotolerant Bacillus methanolicus: Features and Regulation Related to Methylotrophy and Production of L-Lysine and L-Glutamate from Methanol.</title>
        <authorList>
            <person name="Heggeset T.M."/>
            <person name="Krog A."/>
            <person name="Balzer S."/>
            <person name="Wentzel A."/>
            <person name="Ellingsen T.E."/>
            <person name="Brautaset T."/>
        </authorList>
    </citation>
    <scope>NUCLEOTIDE SEQUENCE [LARGE SCALE GENOMIC DNA]</scope>
    <source>
        <strain evidence="2 3">PB1</strain>
    </source>
</reference>
<dbReference type="RefSeq" id="WP_004438462.1">
    <property type="nucleotide sequence ID" value="NZ_AFEU01000003.1"/>
</dbReference>
<dbReference type="OrthoDB" id="9897723at2"/>
<keyword evidence="3" id="KW-1185">Reference proteome</keyword>
<feature type="transmembrane region" description="Helical" evidence="1">
    <location>
        <begin position="55"/>
        <end position="77"/>
    </location>
</feature>
<evidence type="ECO:0000313" key="2">
    <source>
        <dbReference type="EMBL" id="EIJ79095.1"/>
    </source>
</evidence>
<proteinExistence type="predicted"/>
<gene>
    <name evidence="2" type="ORF">PB1_16099</name>
</gene>
<feature type="transmembrane region" description="Helical" evidence="1">
    <location>
        <begin position="89"/>
        <end position="108"/>
    </location>
</feature>
<dbReference type="EMBL" id="AFEU01000003">
    <property type="protein sequence ID" value="EIJ79095.1"/>
    <property type="molecule type" value="Genomic_DNA"/>
</dbReference>
<accession>I3DXX4</accession>
<keyword evidence="1" id="KW-0812">Transmembrane</keyword>
<sequence length="142" mass="16183">MDVLFDIFKNRPGKSVSSLIVAIVSFVTLIMFQELKVETLSEFVNYISNNKDSKALLLTWGFNLFTFGFLILMGILWIKDIVRDNYLDISPEIGRIVSFIIGILHFAYSVLFLQYIFSKLLGIVIAVVIVLVIINGDSSRRR</sequence>
<name>I3DXX4_BACMT</name>
<dbReference type="AlphaFoldDB" id="I3DXX4"/>
<dbReference type="Proteomes" id="UP000010523">
    <property type="component" value="Unassembled WGS sequence"/>
</dbReference>
<evidence type="ECO:0000256" key="1">
    <source>
        <dbReference type="SAM" id="Phobius"/>
    </source>
</evidence>
<organism evidence="2 3">
    <name type="scientific">Bacillus methanolicus PB1</name>
    <dbReference type="NCBI Taxonomy" id="997296"/>
    <lineage>
        <taxon>Bacteria</taxon>
        <taxon>Bacillati</taxon>
        <taxon>Bacillota</taxon>
        <taxon>Bacilli</taxon>
        <taxon>Bacillales</taxon>
        <taxon>Bacillaceae</taxon>
        <taxon>Bacillus</taxon>
    </lineage>
</organism>